<dbReference type="PANTHER" id="PTHR16222:SF12">
    <property type="entry name" value="ADP-RIBOSYLGLYCOHYDROLASE-RELATED"/>
    <property type="match status" value="1"/>
</dbReference>
<dbReference type="Proteomes" id="UP000231019">
    <property type="component" value="Unassembled WGS sequence"/>
</dbReference>
<dbReference type="PANTHER" id="PTHR16222">
    <property type="entry name" value="ADP-RIBOSYLGLYCOHYDROLASE"/>
    <property type="match status" value="1"/>
</dbReference>
<feature type="binding site" evidence="1">
    <location>
        <position position="63"/>
    </location>
    <ligand>
        <name>Mg(2+)</name>
        <dbReference type="ChEBI" id="CHEBI:18420"/>
        <label>1</label>
    </ligand>
</feature>
<organism evidence="3 4">
    <name type="scientific">bacterium (Candidatus Blackallbacteria) CG17_big_fil_post_rev_8_21_14_2_50_48_46</name>
    <dbReference type="NCBI Taxonomy" id="2014261"/>
    <lineage>
        <taxon>Bacteria</taxon>
        <taxon>Candidatus Blackallbacteria</taxon>
    </lineage>
</organism>
<comment type="caution">
    <text evidence="3">The sequence shown here is derived from an EMBL/GenBank/DDBJ whole genome shotgun (WGS) entry which is preliminary data.</text>
</comment>
<accession>A0A2M7FZU3</accession>
<keyword evidence="2" id="KW-0812">Transmembrane</keyword>
<protein>
    <submittedName>
        <fullName evidence="3">Dinitrogenase reductase</fullName>
    </submittedName>
</protein>
<evidence type="ECO:0000256" key="1">
    <source>
        <dbReference type="PIRSR" id="PIRSR605502-1"/>
    </source>
</evidence>
<proteinExistence type="predicted"/>
<evidence type="ECO:0000313" key="3">
    <source>
        <dbReference type="EMBL" id="PIW14798.1"/>
    </source>
</evidence>
<dbReference type="GO" id="GO:0046872">
    <property type="term" value="F:metal ion binding"/>
    <property type="evidence" value="ECO:0007669"/>
    <property type="project" value="UniProtKB-KW"/>
</dbReference>
<evidence type="ECO:0000313" key="4">
    <source>
        <dbReference type="Proteomes" id="UP000231019"/>
    </source>
</evidence>
<gene>
    <name evidence="3" type="ORF">COW36_20560</name>
</gene>
<feature type="binding site" evidence="1">
    <location>
        <position position="275"/>
    </location>
    <ligand>
        <name>Mg(2+)</name>
        <dbReference type="ChEBI" id="CHEBI:18420"/>
        <label>1</label>
    </ligand>
</feature>
<dbReference type="Gene3D" id="1.10.4080.10">
    <property type="entry name" value="ADP-ribosylation/Crystallin J1"/>
    <property type="match status" value="1"/>
</dbReference>
<dbReference type="EMBL" id="PFFQ01000056">
    <property type="protein sequence ID" value="PIW14798.1"/>
    <property type="molecule type" value="Genomic_DNA"/>
</dbReference>
<reference evidence="3 4" key="1">
    <citation type="submission" date="2017-09" db="EMBL/GenBank/DDBJ databases">
        <title>Depth-based differentiation of microbial function through sediment-hosted aquifers and enrichment of novel symbionts in the deep terrestrial subsurface.</title>
        <authorList>
            <person name="Probst A.J."/>
            <person name="Ladd B."/>
            <person name="Jarett J.K."/>
            <person name="Geller-Mcgrath D.E."/>
            <person name="Sieber C.M."/>
            <person name="Emerson J.B."/>
            <person name="Anantharaman K."/>
            <person name="Thomas B.C."/>
            <person name="Malmstrom R."/>
            <person name="Stieglmeier M."/>
            <person name="Klingl A."/>
            <person name="Woyke T."/>
            <person name="Ryan C.M."/>
            <person name="Banfield J.F."/>
        </authorList>
    </citation>
    <scope>NUCLEOTIDE SEQUENCE [LARGE SCALE GENOMIC DNA]</scope>
    <source>
        <strain evidence="3">CG17_big_fil_post_rev_8_21_14_2_50_48_46</strain>
    </source>
</reference>
<feature type="binding site" evidence="1">
    <location>
        <position position="61"/>
    </location>
    <ligand>
        <name>Mg(2+)</name>
        <dbReference type="ChEBI" id="CHEBI:18420"/>
        <label>1</label>
    </ligand>
</feature>
<keyword evidence="1" id="KW-0479">Metal-binding</keyword>
<feature type="binding site" evidence="1">
    <location>
        <position position="62"/>
    </location>
    <ligand>
        <name>Mg(2+)</name>
        <dbReference type="ChEBI" id="CHEBI:18420"/>
        <label>1</label>
    </ligand>
</feature>
<dbReference type="InterPro" id="IPR050792">
    <property type="entry name" value="ADP-ribosylglycohydrolase"/>
</dbReference>
<evidence type="ECO:0000256" key="2">
    <source>
        <dbReference type="SAM" id="Phobius"/>
    </source>
</evidence>
<keyword evidence="2" id="KW-0472">Membrane</keyword>
<feature type="binding site" evidence="1">
    <location>
        <position position="274"/>
    </location>
    <ligand>
        <name>Mg(2+)</name>
        <dbReference type="ChEBI" id="CHEBI:18420"/>
        <label>1</label>
    </ligand>
</feature>
<dbReference type="InterPro" id="IPR036705">
    <property type="entry name" value="Ribosyl_crysJ1_sf"/>
</dbReference>
<dbReference type="InterPro" id="IPR005502">
    <property type="entry name" value="Ribosyl_crysJ1"/>
</dbReference>
<dbReference type="SUPFAM" id="SSF101478">
    <property type="entry name" value="ADP-ribosylglycohydrolase"/>
    <property type="match status" value="1"/>
</dbReference>
<name>A0A2M7FZU3_9BACT</name>
<dbReference type="AlphaFoldDB" id="A0A2M7FZU3"/>
<comment type="cofactor">
    <cofactor evidence="1">
        <name>Mg(2+)</name>
        <dbReference type="ChEBI" id="CHEBI:18420"/>
    </cofactor>
    <text evidence="1">Binds 2 magnesium ions per subunit.</text>
</comment>
<dbReference type="Pfam" id="PF03747">
    <property type="entry name" value="ADP_ribosyl_GH"/>
    <property type="match status" value="1"/>
</dbReference>
<sequence>MLKHSIENPERIQSALTGCLLGTALGDALGLPSEGLSYRRQHAMFPDLEHYHFIFRRGMFSDDTEHLTLVAQALIGAQGNPAVFARKLSWKLRFWLLGLPAGIGLSTLQGIIRLWLGISPLESGVFSAGNGPAMRASLLGILFLEEPDVLKHYNRISTRMTHTDPRAEFGALVLAVAAGMAARSDHVEPREFYQQIRQILPEEAHDLLLLMEQAVRNFEARKTLSEFLAGLKCENGISGYIYHTVPAVIYTWFKNQGNFRRGVSDIIRCGGDTDTTGALLGGIIGAQIGHEKLPSELLKRLWEWPRNVEWIQALGERLGQTCLLGEPQPELPLNWPGVLLRNFVFLLIVIIHGFRRFLPPYK</sequence>
<feature type="transmembrane region" description="Helical" evidence="2">
    <location>
        <begin position="94"/>
        <end position="116"/>
    </location>
</feature>
<keyword evidence="1" id="KW-0460">Magnesium</keyword>
<keyword evidence="2" id="KW-1133">Transmembrane helix</keyword>
<feature type="binding site" evidence="1">
    <location>
        <position position="272"/>
    </location>
    <ligand>
        <name>Mg(2+)</name>
        <dbReference type="ChEBI" id="CHEBI:18420"/>
        <label>1</label>
    </ligand>
</feature>